<accession>A0A645CAS9</accession>
<reference evidence="1" key="1">
    <citation type="submission" date="2019-08" db="EMBL/GenBank/DDBJ databases">
        <authorList>
            <person name="Kucharzyk K."/>
            <person name="Murdoch R.W."/>
            <person name="Higgins S."/>
            <person name="Loffler F."/>
        </authorList>
    </citation>
    <scope>NUCLEOTIDE SEQUENCE</scope>
</reference>
<comment type="caution">
    <text evidence="1">The sequence shown here is derived from an EMBL/GenBank/DDBJ whole genome shotgun (WGS) entry which is preliminary data.</text>
</comment>
<proteinExistence type="predicted"/>
<organism evidence="1">
    <name type="scientific">bioreactor metagenome</name>
    <dbReference type="NCBI Taxonomy" id="1076179"/>
    <lineage>
        <taxon>unclassified sequences</taxon>
        <taxon>metagenomes</taxon>
        <taxon>ecological metagenomes</taxon>
    </lineage>
</organism>
<gene>
    <name evidence="1" type="ORF">SDC9_121015</name>
</gene>
<protein>
    <recommendedName>
        <fullName evidence="2">Glycosyltransferase</fullName>
    </recommendedName>
</protein>
<dbReference type="AlphaFoldDB" id="A0A645CAS9"/>
<sequence length="216" mass="24899">MKKFILNLSLTLFFLISLIPSLPAYASEYFHPINDLNCRKVTNFKLANYKLWDDHVTWTRNYIISNLSNLENKDETLQRLLLNQDDIGNSFGVFYGSDNGKKLSQLFREHISLAGQVIDAAKAGNTSDLEKYNSLWFKNADAIAELLVSLNPNYSKNTIKEMLHRHLQLVTTQAVAELNKDWKKSIDAYDDGEIHMLKFSDIITDGIIKQFPYKFK</sequence>
<evidence type="ECO:0008006" key="2">
    <source>
        <dbReference type="Google" id="ProtNLM"/>
    </source>
</evidence>
<evidence type="ECO:0000313" key="1">
    <source>
        <dbReference type="EMBL" id="MPM74030.1"/>
    </source>
</evidence>
<name>A0A645CAS9_9ZZZZ</name>
<dbReference type="EMBL" id="VSSQ01025711">
    <property type="protein sequence ID" value="MPM74030.1"/>
    <property type="molecule type" value="Genomic_DNA"/>
</dbReference>